<accession>A0ABR0E230</accession>
<feature type="compositionally biased region" description="Polar residues" evidence="1">
    <location>
        <begin position="144"/>
        <end position="154"/>
    </location>
</feature>
<protein>
    <submittedName>
        <fullName evidence="2">Uncharacterized protein</fullName>
    </submittedName>
</protein>
<organism evidence="2 3">
    <name type="scientific">Zasmidium cellare</name>
    <name type="common">Wine cellar mold</name>
    <name type="synonym">Racodium cellare</name>
    <dbReference type="NCBI Taxonomy" id="395010"/>
    <lineage>
        <taxon>Eukaryota</taxon>
        <taxon>Fungi</taxon>
        <taxon>Dikarya</taxon>
        <taxon>Ascomycota</taxon>
        <taxon>Pezizomycotina</taxon>
        <taxon>Dothideomycetes</taxon>
        <taxon>Dothideomycetidae</taxon>
        <taxon>Mycosphaerellales</taxon>
        <taxon>Mycosphaerellaceae</taxon>
        <taxon>Zasmidium</taxon>
    </lineage>
</organism>
<feature type="compositionally biased region" description="Pro residues" evidence="1">
    <location>
        <begin position="119"/>
        <end position="130"/>
    </location>
</feature>
<gene>
    <name evidence="2" type="ORF">PRZ48_013819</name>
</gene>
<sequence length="154" mass="17144">MEMDPPVGDEPSLATAYRLYDHDQLNEFVDVAKALLHIDVNRYQRIKIFIPLANCAETDVETSLYYMQAQEKFDYASTFSDPSDQDVRLALNELSSDFAELLKTVREEEANAAYGPGDSVPPPPGAPPPQRTTGPYDPWDVAPTQINLEPQASP</sequence>
<feature type="region of interest" description="Disordered" evidence="1">
    <location>
        <begin position="109"/>
        <end position="154"/>
    </location>
</feature>
<name>A0ABR0E230_ZASCE</name>
<dbReference type="EMBL" id="JAXOVC010000012">
    <property type="protein sequence ID" value="KAK4495487.1"/>
    <property type="molecule type" value="Genomic_DNA"/>
</dbReference>
<keyword evidence="3" id="KW-1185">Reference proteome</keyword>
<reference evidence="2 3" key="1">
    <citation type="journal article" date="2023" name="G3 (Bethesda)">
        <title>A chromosome-level genome assembly of Zasmidium syzygii isolated from banana leaves.</title>
        <authorList>
            <person name="van Westerhoven A.C."/>
            <person name="Mehrabi R."/>
            <person name="Talebi R."/>
            <person name="Steentjes M.B.F."/>
            <person name="Corcolon B."/>
            <person name="Chong P.A."/>
            <person name="Kema G.H.J."/>
            <person name="Seidl M.F."/>
        </authorList>
    </citation>
    <scope>NUCLEOTIDE SEQUENCE [LARGE SCALE GENOMIC DNA]</scope>
    <source>
        <strain evidence="2 3">P124</strain>
    </source>
</reference>
<comment type="caution">
    <text evidence="2">The sequence shown here is derived from an EMBL/GenBank/DDBJ whole genome shotgun (WGS) entry which is preliminary data.</text>
</comment>
<evidence type="ECO:0000313" key="3">
    <source>
        <dbReference type="Proteomes" id="UP001305779"/>
    </source>
</evidence>
<proteinExistence type="predicted"/>
<evidence type="ECO:0000313" key="2">
    <source>
        <dbReference type="EMBL" id="KAK4495487.1"/>
    </source>
</evidence>
<dbReference type="Proteomes" id="UP001305779">
    <property type="component" value="Unassembled WGS sequence"/>
</dbReference>
<evidence type="ECO:0000256" key="1">
    <source>
        <dbReference type="SAM" id="MobiDB-lite"/>
    </source>
</evidence>